<keyword evidence="9" id="KW-1185">Reference proteome</keyword>
<evidence type="ECO:0000259" key="7">
    <source>
        <dbReference type="PROSITE" id="PS50113"/>
    </source>
</evidence>
<dbReference type="InterPro" id="IPR000700">
    <property type="entry name" value="PAS-assoc_C"/>
</dbReference>
<sequence>MLVRAVPVSDARGVVQEWVGVHTDQTELTRTEDARARLFQALERTRAELDQFAYATSHDLKAPLRGIANLSQWMEEDLGPSLGGESRRQMELLRGRVRRMEALIDGLLEYSRAGRVRHRLERVDVGQLLEGVRRVLPLPASARLDVAPGMPVLVTERLPLEQVFRHLVGNALKHARREDVHVRIGVREDGDARHAFSVADNGPGIAAGFHEKIWGVFQTLEARDKVENTGIGLAVVRKLVESRGGRAWVESSEGAGATFHFTWP</sequence>
<gene>
    <name evidence="8" type="ORF">HG543_02180</name>
</gene>
<dbReference type="PRINTS" id="PR00344">
    <property type="entry name" value="BCTRLSENSOR"/>
</dbReference>
<dbReference type="AlphaFoldDB" id="A0A848LAF6"/>
<dbReference type="InterPro" id="IPR003661">
    <property type="entry name" value="HisK_dim/P_dom"/>
</dbReference>
<dbReference type="InterPro" id="IPR004358">
    <property type="entry name" value="Sig_transdc_His_kin-like_C"/>
</dbReference>
<dbReference type="SUPFAM" id="SSF47384">
    <property type="entry name" value="Homodimeric domain of signal transducing histidine kinase"/>
    <property type="match status" value="1"/>
</dbReference>
<dbReference type="PROSITE" id="PS50113">
    <property type="entry name" value="PAC"/>
    <property type="match status" value="1"/>
</dbReference>
<dbReference type="PROSITE" id="PS50109">
    <property type="entry name" value="HIS_KIN"/>
    <property type="match status" value="1"/>
</dbReference>
<dbReference type="EC" id="2.7.13.3" evidence="2"/>
<keyword evidence="5" id="KW-0418">Kinase</keyword>
<dbReference type="Pfam" id="PF00512">
    <property type="entry name" value="HisKA"/>
    <property type="match status" value="1"/>
</dbReference>
<dbReference type="EMBL" id="JABBJJ010000006">
    <property type="protein sequence ID" value="NMO13673.1"/>
    <property type="molecule type" value="Genomic_DNA"/>
</dbReference>
<organism evidence="8 9">
    <name type="scientific">Pyxidicoccus fallax</name>
    <dbReference type="NCBI Taxonomy" id="394095"/>
    <lineage>
        <taxon>Bacteria</taxon>
        <taxon>Pseudomonadati</taxon>
        <taxon>Myxococcota</taxon>
        <taxon>Myxococcia</taxon>
        <taxon>Myxococcales</taxon>
        <taxon>Cystobacterineae</taxon>
        <taxon>Myxococcaceae</taxon>
        <taxon>Pyxidicoccus</taxon>
    </lineage>
</organism>
<dbReference type="PANTHER" id="PTHR42878:SF15">
    <property type="entry name" value="BACTERIOPHYTOCHROME"/>
    <property type="match status" value="1"/>
</dbReference>
<evidence type="ECO:0000259" key="6">
    <source>
        <dbReference type="PROSITE" id="PS50109"/>
    </source>
</evidence>
<dbReference type="GO" id="GO:0000155">
    <property type="term" value="F:phosphorelay sensor kinase activity"/>
    <property type="evidence" value="ECO:0007669"/>
    <property type="project" value="InterPro"/>
</dbReference>
<dbReference type="Proteomes" id="UP000518300">
    <property type="component" value="Unassembled WGS sequence"/>
</dbReference>
<dbReference type="InterPro" id="IPR036890">
    <property type="entry name" value="HATPase_C_sf"/>
</dbReference>
<dbReference type="SMART" id="SM00387">
    <property type="entry name" value="HATPase_c"/>
    <property type="match status" value="1"/>
</dbReference>
<evidence type="ECO:0000256" key="2">
    <source>
        <dbReference type="ARBA" id="ARBA00012438"/>
    </source>
</evidence>
<feature type="domain" description="PAC" evidence="7">
    <location>
        <begin position="1"/>
        <end position="37"/>
    </location>
</feature>
<keyword evidence="4" id="KW-0808">Transferase</keyword>
<protein>
    <recommendedName>
        <fullName evidence="2">histidine kinase</fullName>
        <ecNumber evidence="2">2.7.13.3</ecNumber>
    </recommendedName>
</protein>
<name>A0A848LAF6_9BACT</name>
<evidence type="ECO:0000313" key="8">
    <source>
        <dbReference type="EMBL" id="NMO13673.1"/>
    </source>
</evidence>
<dbReference type="SMART" id="SM00388">
    <property type="entry name" value="HisKA"/>
    <property type="match status" value="1"/>
</dbReference>
<dbReference type="CDD" id="cd00082">
    <property type="entry name" value="HisKA"/>
    <property type="match status" value="1"/>
</dbReference>
<dbReference type="GO" id="GO:0007234">
    <property type="term" value="P:osmosensory signaling via phosphorelay pathway"/>
    <property type="evidence" value="ECO:0007669"/>
    <property type="project" value="TreeGrafter"/>
</dbReference>
<dbReference type="PANTHER" id="PTHR42878">
    <property type="entry name" value="TWO-COMPONENT HISTIDINE KINASE"/>
    <property type="match status" value="1"/>
</dbReference>
<comment type="caution">
    <text evidence="8">The sequence shown here is derived from an EMBL/GenBank/DDBJ whole genome shotgun (WGS) entry which is preliminary data.</text>
</comment>
<dbReference type="InterPro" id="IPR003594">
    <property type="entry name" value="HATPase_dom"/>
</dbReference>
<comment type="catalytic activity">
    <reaction evidence="1">
        <text>ATP + protein L-histidine = ADP + protein N-phospho-L-histidine.</text>
        <dbReference type="EC" id="2.7.13.3"/>
    </reaction>
</comment>
<proteinExistence type="predicted"/>
<dbReference type="InterPro" id="IPR050351">
    <property type="entry name" value="BphY/WalK/GraS-like"/>
</dbReference>
<feature type="domain" description="Histidine kinase" evidence="6">
    <location>
        <begin position="55"/>
        <end position="264"/>
    </location>
</feature>
<dbReference type="Pfam" id="PF02518">
    <property type="entry name" value="HATPase_c"/>
    <property type="match status" value="1"/>
</dbReference>
<dbReference type="InterPro" id="IPR005467">
    <property type="entry name" value="His_kinase_dom"/>
</dbReference>
<evidence type="ECO:0000313" key="9">
    <source>
        <dbReference type="Proteomes" id="UP000518300"/>
    </source>
</evidence>
<evidence type="ECO:0000256" key="1">
    <source>
        <dbReference type="ARBA" id="ARBA00000085"/>
    </source>
</evidence>
<evidence type="ECO:0000256" key="5">
    <source>
        <dbReference type="ARBA" id="ARBA00022777"/>
    </source>
</evidence>
<reference evidence="8 9" key="1">
    <citation type="submission" date="2020-04" db="EMBL/GenBank/DDBJ databases">
        <title>Draft genome of Pyxidicoccus fallax type strain.</title>
        <authorList>
            <person name="Whitworth D.E."/>
        </authorList>
    </citation>
    <scope>NUCLEOTIDE SEQUENCE [LARGE SCALE GENOMIC DNA]</scope>
    <source>
        <strain evidence="8 9">DSM 14698</strain>
    </source>
</reference>
<dbReference type="InterPro" id="IPR036097">
    <property type="entry name" value="HisK_dim/P_sf"/>
</dbReference>
<dbReference type="GO" id="GO:0030295">
    <property type="term" value="F:protein kinase activator activity"/>
    <property type="evidence" value="ECO:0007669"/>
    <property type="project" value="TreeGrafter"/>
</dbReference>
<dbReference type="Gene3D" id="3.30.565.10">
    <property type="entry name" value="Histidine kinase-like ATPase, C-terminal domain"/>
    <property type="match status" value="1"/>
</dbReference>
<dbReference type="Gene3D" id="1.10.287.130">
    <property type="match status" value="1"/>
</dbReference>
<dbReference type="SUPFAM" id="SSF55874">
    <property type="entry name" value="ATPase domain of HSP90 chaperone/DNA topoisomerase II/histidine kinase"/>
    <property type="match status" value="1"/>
</dbReference>
<keyword evidence="3" id="KW-0597">Phosphoprotein</keyword>
<dbReference type="GO" id="GO:0000156">
    <property type="term" value="F:phosphorelay response regulator activity"/>
    <property type="evidence" value="ECO:0007669"/>
    <property type="project" value="TreeGrafter"/>
</dbReference>
<evidence type="ECO:0000256" key="4">
    <source>
        <dbReference type="ARBA" id="ARBA00022679"/>
    </source>
</evidence>
<accession>A0A848LAF6</accession>
<evidence type="ECO:0000256" key="3">
    <source>
        <dbReference type="ARBA" id="ARBA00022553"/>
    </source>
</evidence>